<gene>
    <name evidence="1" type="ORF">NLJ89_g9892</name>
</gene>
<sequence>MQGCKDLVSCAASDPHLLFSIFGLGTPQQVNLATGATRQRSSAMSLLRSANTVEDVETTHSFGAGGRLPSRNIVQSATALVSQRPATDFSSTFKRTTQTIREL</sequence>
<evidence type="ECO:0000313" key="1">
    <source>
        <dbReference type="EMBL" id="KAJ3500214.1"/>
    </source>
</evidence>
<accession>A0A9W8MSM8</accession>
<protein>
    <submittedName>
        <fullName evidence="1">Uncharacterized protein</fullName>
    </submittedName>
</protein>
<keyword evidence="2" id="KW-1185">Reference proteome</keyword>
<comment type="caution">
    <text evidence="1">The sequence shown here is derived from an EMBL/GenBank/DDBJ whole genome shotgun (WGS) entry which is preliminary data.</text>
</comment>
<dbReference type="Proteomes" id="UP001148786">
    <property type="component" value="Unassembled WGS sequence"/>
</dbReference>
<dbReference type="EMBL" id="JANKHO010001646">
    <property type="protein sequence ID" value="KAJ3500214.1"/>
    <property type="molecule type" value="Genomic_DNA"/>
</dbReference>
<reference evidence="1" key="1">
    <citation type="submission" date="2022-07" db="EMBL/GenBank/DDBJ databases">
        <title>Genome Sequence of Agrocybe chaxingu.</title>
        <authorList>
            <person name="Buettner E."/>
        </authorList>
    </citation>
    <scope>NUCLEOTIDE SEQUENCE</scope>
    <source>
        <strain evidence="1">MP-N11</strain>
    </source>
</reference>
<name>A0A9W8MSM8_9AGAR</name>
<proteinExistence type="predicted"/>
<organism evidence="1 2">
    <name type="scientific">Agrocybe chaxingu</name>
    <dbReference type="NCBI Taxonomy" id="84603"/>
    <lineage>
        <taxon>Eukaryota</taxon>
        <taxon>Fungi</taxon>
        <taxon>Dikarya</taxon>
        <taxon>Basidiomycota</taxon>
        <taxon>Agaricomycotina</taxon>
        <taxon>Agaricomycetes</taxon>
        <taxon>Agaricomycetidae</taxon>
        <taxon>Agaricales</taxon>
        <taxon>Agaricineae</taxon>
        <taxon>Strophariaceae</taxon>
        <taxon>Agrocybe</taxon>
    </lineage>
</organism>
<dbReference type="AlphaFoldDB" id="A0A9W8MSM8"/>
<evidence type="ECO:0000313" key="2">
    <source>
        <dbReference type="Proteomes" id="UP001148786"/>
    </source>
</evidence>